<proteinExistence type="predicted"/>
<name>A0A2S1KRJ5_9LACO</name>
<accession>A0A2S1KRJ5</accession>
<dbReference type="EMBL" id="CP020928">
    <property type="protein sequence ID" value="AWF95615.1"/>
    <property type="molecule type" value="Genomic_DNA"/>
</dbReference>
<organism evidence="1 2">
    <name type="scientific">Weissella cibaria</name>
    <dbReference type="NCBI Taxonomy" id="137591"/>
    <lineage>
        <taxon>Bacteria</taxon>
        <taxon>Bacillati</taxon>
        <taxon>Bacillota</taxon>
        <taxon>Bacilli</taxon>
        <taxon>Lactobacillales</taxon>
        <taxon>Lactobacillaceae</taxon>
        <taxon>Weissella</taxon>
    </lineage>
</organism>
<protein>
    <submittedName>
        <fullName evidence="1">Uncharacterized protein</fullName>
    </submittedName>
</protein>
<reference evidence="1 2" key="1">
    <citation type="submission" date="2017-04" db="EMBL/GenBank/DDBJ databases">
        <title>Weissella cibaria strain m2 complete genome.</title>
        <authorList>
            <person name="Pan Q."/>
            <person name="Tan M."/>
            <person name="Yao F."/>
            <person name="Su S."/>
        </authorList>
    </citation>
    <scope>NUCLEOTIDE SEQUENCE [LARGE SCALE GENOMIC DNA]</scope>
    <source>
        <strain evidence="1 2">M2</strain>
    </source>
</reference>
<dbReference type="RefSeq" id="WP_182279101.1">
    <property type="nucleotide sequence ID" value="NZ_CABJFA010000001.1"/>
</dbReference>
<dbReference type="Proteomes" id="UP000244870">
    <property type="component" value="Chromosome"/>
</dbReference>
<evidence type="ECO:0000313" key="2">
    <source>
        <dbReference type="Proteomes" id="UP000244870"/>
    </source>
</evidence>
<evidence type="ECO:0000313" key="1">
    <source>
        <dbReference type="EMBL" id="AWF95615.1"/>
    </source>
</evidence>
<gene>
    <name evidence="1" type="ORF">B6254_1210</name>
</gene>
<dbReference type="AlphaFoldDB" id="A0A2S1KRJ5"/>
<sequence>MVKKLPKYIVFNKNAGYRSPYHKPVDVSDDVEMLRTYYSGDAYEIMRVVPLVEREEW</sequence>